<sequence length="84" mass="9182">MKVKETKVSLYAPLRTICKTGVGSGLGRNNTAARVGSTANPISCYSGVIKGTLWRLNEISCGWPNYRRDVSSKLVPTNRNLILK</sequence>
<name>A0ABD0L0L8_9CAEN</name>
<reference evidence="2 3" key="2">
    <citation type="journal article" date="2023" name="Sci. Data">
        <title>Genome assembly of the Korean intertidal mud-creeper Batillaria attramentaria.</title>
        <authorList>
            <person name="Patra A.K."/>
            <person name="Ho P.T."/>
            <person name="Jun S."/>
            <person name="Lee S.J."/>
            <person name="Kim Y."/>
            <person name="Won Y.J."/>
        </authorList>
    </citation>
    <scope>NUCLEOTIDE SEQUENCE [LARGE SCALE GENOMIC DNA]</scope>
    <source>
        <strain evidence="2">Wonlab-2016</strain>
    </source>
</reference>
<accession>A0ABD0L0L8</accession>
<dbReference type="EMBL" id="JACVVK020000386">
    <property type="protein sequence ID" value="KAK7476071.1"/>
    <property type="molecule type" value="Genomic_DNA"/>
</dbReference>
<keyword evidence="3" id="KW-1185">Reference proteome</keyword>
<dbReference type="AlphaFoldDB" id="A0ABD0L0L8"/>
<organism evidence="2 3">
    <name type="scientific">Batillaria attramentaria</name>
    <dbReference type="NCBI Taxonomy" id="370345"/>
    <lineage>
        <taxon>Eukaryota</taxon>
        <taxon>Metazoa</taxon>
        <taxon>Spiralia</taxon>
        <taxon>Lophotrochozoa</taxon>
        <taxon>Mollusca</taxon>
        <taxon>Gastropoda</taxon>
        <taxon>Caenogastropoda</taxon>
        <taxon>Sorbeoconcha</taxon>
        <taxon>Cerithioidea</taxon>
        <taxon>Batillariidae</taxon>
        <taxon>Batillaria</taxon>
    </lineage>
</organism>
<evidence type="ECO:0000313" key="1">
    <source>
        <dbReference type="EMBL" id="KAK7476071.1"/>
    </source>
</evidence>
<gene>
    <name evidence="2" type="ORF">BaRGS_00015899</name>
    <name evidence="1" type="ORF">BaRGS_00032698</name>
</gene>
<dbReference type="Proteomes" id="UP001519460">
    <property type="component" value="Unassembled WGS sequence"/>
</dbReference>
<evidence type="ECO:0000313" key="3">
    <source>
        <dbReference type="Proteomes" id="UP001519460"/>
    </source>
</evidence>
<protein>
    <submittedName>
        <fullName evidence="2">Uncharacterized protein</fullName>
    </submittedName>
</protein>
<comment type="caution">
    <text evidence="2">The sequence shown here is derived from an EMBL/GenBank/DDBJ whole genome shotgun (WGS) entry which is preliminary data.</text>
</comment>
<reference evidence="2" key="3">
    <citation type="submission" date="2023-01" db="EMBL/GenBank/DDBJ databases">
        <authorList>
            <person name="Patra A."/>
        </authorList>
    </citation>
    <scope>NUCLEOTIDE SEQUENCE</scope>
    <source>
        <strain evidence="2">Wonlab-2016</strain>
        <tissue evidence="2">Foot muscle</tissue>
    </source>
</reference>
<reference evidence="2" key="1">
    <citation type="submission" date="2020-09" db="EMBL/GenBank/DDBJ databases">
        <authorList>
            <person name="Won Y."/>
        </authorList>
    </citation>
    <scope>NUCLEOTIDE SEQUENCE</scope>
    <source>
        <strain evidence="2">Wonlab-2016</strain>
        <tissue evidence="2">Foot muscle</tissue>
    </source>
</reference>
<dbReference type="EMBL" id="JACVVK020000098">
    <property type="protein sequence ID" value="KAK7492952.1"/>
    <property type="molecule type" value="Genomic_DNA"/>
</dbReference>
<evidence type="ECO:0000313" key="2">
    <source>
        <dbReference type="EMBL" id="KAK7492952.1"/>
    </source>
</evidence>
<proteinExistence type="predicted"/>